<feature type="transmembrane region" description="Helical" evidence="2">
    <location>
        <begin position="307"/>
        <end position="324"/>
    </location>
</feature>
<dbReference type="EMBL" id="CP034456">
    <property type="protein sequence ID" value="QBM86650.1"/>
    <property type="molecule type" value="Genomic_DNA"/>
</dbReference>
<organism evidence="3 4">
    <name type="scientific">Metschnikowia aff. pulcherrima</name>
    <dbReference type="NCBI Taxonomy" id="2163413"/>
    <lineage>
        <taxon>Eukaryota</taxon>
        <taxon>Fungi</taxon>
        <taxon>Dikarya</taxon>
        <taxon>Ascomycota</taxon>
        <taxon>Saccharomycotina</taxon>
        <taxon>Pichiomycetes</taxon>
        <taxon>Metschnikowiaceae</taxon>
        <taxon>Metschnikowia</taxon>
    </lineage>
</organism>
<evidence type="ECO:0000256" key="2">
    <source>
        <dbReference type="SAM" id="Phobius"/>
    </source>
</evidence>
<evidence type="ECO:0008006" key="5">
    <source>
        <dbReference type="Google" id="ProtNLM"/>
    </source>
</evidence>
<dbReference type="AlphaFoldDB" id="A0A4P6XHK9"/>
<gene>
    <name evidence="3" type="ORF">METSCH_A12960</name>
</gene>
<dbReference type="Proteomes" id="UP000292447">
    <property type="component" value="Chromosome I"/>
</dbReference>
<feature type="region of interest" description="Disordered" evidence="1">
    <location>
        <begin position="772"/>
        <end position="807"/>
    </location>
</feature>
<feature type="transmembrane region" description="Helical" evidence="2">
    <location>
        <begin position="21"/>
        <end position="39"/>
    </location>
</feature>
<reference evidence="4" key="1">
    <citation type="submission" date="2019-03" db="EMBL/GenBank/DDBJ databases">
        <title>Snf2 controls pulcherriminic acid biosynthesis and connects pigmentation and antifungal activity of the yeast Metschnikowia pulcherrima.</title>
        <authorList>
            <person name="Gore-Lloyd D."/>
            <person name="Sumann I."/>
            <person name="Brachmann A.O."/>
            <person name="Schneeberger K."/>
            <person name="Ortiz-Merino R.A."/>
            <person name="Moreno-Beltran M."/>
            <person name="Schlaefli M."/>
            <person name="Kirner P."/>
            <person name="Santos Kron A."/>
            <person name="Wolfe K.H."/>
            <person name="Piel J."/>
            <person name="Ahrens C.H."/>
            <person name="Henk D."/>
            <person name="Freimoser F.M."/>
        </authorList>
    </citation>
    <scope>NUCLEOTIDE SEQUENCE [LARGE SCALE GENOMIC DNA]</scope>
    <source>
        <strain evidence="4">APC 1.2</strain>
    </source>
</reference>
<protein>
    <recommendedName>
        <fullName evidence="5">Sterol regulatory element-binding protein cleavage-activating protein</fullName>
    </recommendedName>
</protein>
<feature type="transmembrane region" description="Helical" evidence="2">
    <location>
        <begin position="232"/>
        <end position="254"/>
    </location>
</feature>
<feature type="transmembrane region" description="Helical" evidence="2">
    <location>
        <begin position="569"/>
        <end position="593"/>
    </location>
</feature>
<keyword evidence="2" id="KW-0472">Membrane</keyword>
<keyword evidence="2" id="KW-0812">Transmembrane</keyword>
<feature type="transmembrane region" description="Helical" evidence="2">
    <location>
        <begin position="390"/>
        <end position="413"/>
    </location>
</feature>
<feature type="region of interest" description="Disordered" evidence="1">
    <location>
        <begin position="1100"/>
        <end position="1121"/>
    </location>
</feature>
<name>A0A4P6XHK9_9ASCO</name>
<accession>A0A4P6XHK9</accession>
<feature type="transmembrane region" description="Helical" evidence="2">
    <location>
        <begin position="266"/>
        <end position="287"/>
    </location>
</feature>
<evidence type="ECO:0000313" key="3">
    <source>
        <dbReference type="EMBL" id="QBM86650.1"/>
    </source>
</evidence>
<sequence>MKKVNKWLVTWTACLLRHPRLFIMTPILSVFLLSYPALYEFTLGPLNRTFITLFDEFTTADGVPILLCDPGFDELIPSQFENLSLTKVVFAGENLLRYESLKELSEWTQRVEGASLVLSPLTYLSCQTIPDVHSVEDKKSFEKCYLKILNHYLPRKVIKMFFDILGKQNYMINLAQIVKIILLSQNEDFALPEMAGRSLRLVSRVTLKAENVGADFVSYFASLNGRKSSVQWLSWLLVLTQNLFILVYFFRVYLSICNNHKIRFSFGLLIGWLNGVFISAFASLVLVSRLGLTSNWLDTSDPTNLILLRYYLLCVLILSSRTLLRTINDLAGDSSFGEPESLHKRLMKFYLGFNSSVQNSSGVYYVSSFIRRVLLLDSHRHMVPIPNTTIILSINIAGLSAMMGVCACISRLVLDHAAWVSFCLVARDCIILTALTLFIDHFLQLTYMVTIIVIDLHRIDLTDVLAKAKAEDDIDFSTLHEVNPISARLLAGDGIAKSTWAKSLGTYLLKVSPHSPRLLWQKIVPAICICSSIVICVQIHLTRKLESLLSKASGIFERSIVSSNGGDTFYYVELVAVITLIVVVSELTFTLAFSERQKQNLDSVVIADKLDMILSDLSNVGEAQKFETITLAEDHPSEKLALFANPKAPILISTDLGHRVTLWSSLSQTKDPMIDTISTVFETNSQVESTCEFWPVNHAEVSNEGDFIVLINYRNCRIKCFSSNAKKYVWEISLTSELNQTAKKMKPMLCFFRKKTVAGFFARELLLRRKRLSGGTKRGSSSSLNTMHGNYPPPLLSQNPQSNSSEKEGLGREYEEYFNREEFVMILESGEMITISCDSVKMKVYNLLAEIFSDNFSELRILSAKFLTTSRVNDRVLCTISNDEVVVGSAVNNIWRFSKLEVNNFYTSNSLVTFAPPLMSRGTWAAPPENFESKSLGEIGERHTEQDITGSPRFALMNESTIVTIDFVGMFVRVRDLQAELIDILTGTVVRLFHIGTFKPGSFRVSHSEPTHCKFCGCVSFETMSLLYEDLYEKTLIVHTFRLESKRSRNNICLRVERDPLEIRCLGFDSVVETQHWFNDIELWELTDMNIVMGVKRSTSAGADDTSKSTVKNDDFSGDGGLSSLRNRKRFADTKRSEKSRISGEQWQGFIVTVLDGRLLDYKIPMNEPEKRDSYCIRPNLIIKFGFKAVAVAFGPIIKILYLGSDKLVESDLYYSGSASTIGPLLRPGTEGSKPLNELLFINKRRRMVERRFARTKG</sequence>
<keyword evidence="4" id="KW-1185">Reference proteome</keyword>
<proteinExistence type="predicted"/>
<feature type="transmembrane region" description="Helical" evidence="2">
    <location>
        <begin position="419"/>
        <end position="439"/>
    </location>
</feature>
<keyword evidence="2" id="KW-1133">Transmembrane helix</keyword>
<evidence type="ECO:0000313" key="4">
    <source>
        <dbReference type="Proteomes" id="UP000292447"/>
    </source>
</evidence>
<evidence type="ECO:0000256" key="1">
    <source>
        <dbReference type="SAM" id="MobiDB-lite"/>
    </source>
</evidence>
<feature type="compositionally biased region" description="Polar residues" evidence="1">
    <location>
        <begin position="778"/>
        <end position="788"/>
    </location>
</feature>
<feature type="compositionally biased region" description="Basic and acidic residues" evidence="1">
    <location>
        <begin position="1105"/>
        <end position="1115"/>
    </location>
</feature>
<dbReference type="STRING" id="2163413.A0A4P6XHK9"/>